<feature type="transmembrane region" description="Helical" evidence="6">
    <location>
        <begin position="182"/>
        <end position="206"/>
    </location>
</feature>
<evidence type="ECO:0000256" key="1">
    <source>
        <dbReference type="ARBA" id="ARBA00004651"/>
    </source>
</evidence>
<comment type="caution">
    <text evidence="7">The sequence shown here is derived from an EMBL/GenBank/DDBJ whole genome shotgun (WGS) entry which is preliminary data.</text>
</comment>
<feature type="transmembrane region" description="Helical" evidence="6">
    <location>
        <begin position="143"/>
        <end position="170"/>
    </location>
</feature>
<evidence type="ECO:0000256" key="6">
    <source>
        <dbReference type="SAM" id="Phobius"/>
    </source>
</evidence>
<feature type="transmembrane region" description="Helical" evidence="6">
    <location>
        <begin position="264"/>
        <end position="283"/>
    </location>
</feature>
<dbReference type="InterPro" id="IPR017039">
    <property type="entry name" value="Virul_fac_BrkB"/>
</dbReference>
<name>A0ABU2GS17_9ACTN</name>
<accession>A0ABU2GS17</accession>
<feature type="transmembrane region" description="Helical" evidence="6">
    <location>
        <begin position="218"/>
        <end position="244"/>
    </location>
</feature>
<gene>
    <name evidence="7" type="ORF">RD149_07030</name>
</gene>
<feature type="transmembrane region" description="Helical" evidence="6">
    <location>
        <begin position="37"/>
        <end position="61"/>
    </location>
</feature>
<evidence type="ECO:0000313" key="7">
    <source>
        <dbReference type="EMBL" id="MDS1113519.1"/>
    </source>
</evidence>
<keyword evidence="3 6" id="KW-0812">Transmembrane</keyword>
<evidence type="ECO:0000256" key="4">
    <source>
        <dbReference type="ARBA" id="ARBA00022989"/>
    </source>
</evidence>
<sequence length="303" mass="31251">MTLSASAPPTTRASRISPSDVRGLVSGTRRILARGDLAAAAATLTYYAAIAVVPWVLLAIWSTTWVRGASDAASTWLGLDVLIPPAMGGREVFDEAVAVGTGLSALSALVLLFPASFYGEGLRRACLTLYPEKDRFTGWRSRLSILALFVLVPPLTHVAVAVGGSITGLAPDGGGTGGFWDLAARVVIGFVTVWLTVAAALTWVYWKVTPGGPSPAVAAVTALGTASFIAGFVQGFLLFLSLPIDVGIPYGGLRVIGGVVAAGLWLYVLHILVIVGWAVGQALGEVRKAGVRRAGARAGDDAG</sequence>
<dbReference type="Proteomes" id="UP001265083">
    <property type="component" value="Unassembled WGS sequence"/>
</dbReference>
<protein>
    <submittedName>
        <fullName evidence="7">YhjD/YihY/BrkB family envelope integrity protein</fullName>
    </submittedName>
</protein>
<proteinExistence type="predicted"/>
<evidence type="ECO:0000313" key="8">
    <source>
        <dbReference type="Proteomes" id="UP001265083"/>
    </source>
</evidence>
<feature type="transmembrane region" description="Helical" evidence="6">
    <location>
        <begin position="96"/>
        <end position="118"/>
    </location>
</feature>
<dbReference type="Pfam" id="PF03631">
    <property type="entry name" value="Virul_fac_BrkB"/>
    <property type="match status" value="1"/>
</dbReference>
<keyword evidence="8" id="KW-1185">Reference proteome</keyword>
<dbReference type="RefSeq" id="WP_310949864.1">
    <property type="nucleotide sequence ID" value="NZ_JAVLUS010000004.1"/>
</dbReference>
<evidence type="ECO:0000256" key="5">
    <source>
        <dbReference type="ARBA" id="ARBA00023136"/>
    </source>
</evidence>
<evidence type="ECO:0000256" key="3">
    <source>
        <dbReference type="ARBA" id="ARBA00022692"/>
    </source>
</evidence>
<keyword evidence="2" id="KW-1003">Cell membrane</keyword>
<reference evidence="7 8" key="1">
    <citation type="submission" date="2023-08" db="EMBL/GenBank/DDBJ databases">
        <title>Bioegradation of LLDPE and BLDPE plastic by marine bacteria from coast plastic debris.</title>
        <authorList>
            <person name="Rong Z."/>
        </authorList>
    </citation>
    <scope>NUCLEOTIDE SEQUENCE [LARGE SCALE GENOMIC DNA]</scope>
    <source>
        <strain evidence="7 8">Z-2</strain>
    </source>
</reference>
<keyword evidence="5 6" id="KW-0472">Membrane</keyword>
<dbReference type="EMBL" id="JAVLUS010000004">
    <property type="protein sequence ID" value="MDS1113519.1"/>
    <property type="molecule type" value="Genomic_DNA"/>
</dbReference>
<keyword evidence="4 6" id="KW-1133">Transmembrane helix</keyword>
<organism evidence="7 8">
    <name type="scientific">Gordonia westfalica</name>
    <dbReference type="NCBI Taxonomy" id="158898"/>
    <lineage>
        <taxon>Bacteria</taxon>
        <taxon>Bacillati</taxon>
        <taxon>Actinomycetota</taxon>
        <taxon>Actinomycetes</taxon>
        <taxon>Mycobacteriales</taxon>
        <taxon>Gordoniaceae</taxon>
        <taxon>Gordonia</taxon>
    </lineage>
</organism>
<evidence type="ECO:0000256" key="2">
    <source>
        <dbReference type="ARBA" id="ARBA00022475"/>
    </source>
</evidence>
<comment type="subcellular location">
    <subcellularLocation>
        <location evidence="1">Cell membrane</location>
        <topology evidence="1">Multi-pass membrane protein</topology>
    </subcellularLocation>
</comment>